<keyword evidence="2" id="KW-1185">Reference proteome</keyword>
<dbReference type="Proteomes" id="UP000821845">
    <property type="component" value="Chromosome 5"/>
</dbReference>
<name>A0ACB7S7N0_HYAAI</name>
<protein>
    <submittedName>
        <fullName evidence="1">Uncharacterized protein</fullName>
    </submittedName>
</protein>
<dbReference type="EMBL" id="CM023485">
    <property type="protein sequence ID" value="KAH6930961.1"/>
    <property type="molecule type" value="Genomic_DNA"/>
</dbReference>
<comment type="caution">
    <text evidence="1">The sequence shown here is derived from an EMBL/GenBank/DDBJ whole genome shotgun (WGS) entry which is preliminary data.</text>
</comment>
<sequence>MCGSNHSTDSEDPQEVSDLLRCWEYNLYLLGKSRRRVPGGNSVMVMRSPPVFTPYASGMCLPSVETDFQGATTPLRHNGTDDGRCWLTEIT</sequence>
<gene>
    <name evidence="1" type="ORF">HPB50_021075</name>
</gene>
<reference evidence="1" key="1">
    <citation type="submission" date="2020-05" db="EMBL/GenBank/DDBJ databases">
        <title>Large-scale comparative analyses of tick genomes elucidate their genetic diversity and vector capacities.</title>
        <authorList>
            <person name="Jia N."/>
            <person name="Wang J."/>
            <person name="Shi W."/>
            <person name="Du L."/>
            <person name="Sun Y."/>
            <person name="Zhan W."/>
            <person name="Jiang J."/>
            <person name="Wang Q."/>
            <person name="Zhang B."/>
            <person name="Ji P."/>
            <person name="Sakyi L.B."/>
            <person name="Cui X."/>
            <person name="Yuan T."/>
            <person name="Jiang B."/>
            <person name="Yang W."/>
            <person name="Lam T.T.-Y."/>
            <person name="Chang Q."/>
            <person name="Ding S."/>
            <person name="Wang X."/>
            <person name="Zhu J."/>
            <person name="Ruan X."/>
            <person name="Zhao L."/>
            <person name="Wei J."/>
            <person name="Que T."/>
            <person name="Du C."/>
            <person name="Cheng J."/>
            <person name="Dai P."/>
            <person name="Han X."/>
            <person name="Huang E."/>
            <person name="Gao Y."/>
            <person name="Liu J."/>
            <person name="Shao H."/>
            <person name="Ye R."/>
            <person name="Li L."/>
            <person name="Wei W."/>
            <person name="Wang X."/>
            <person name="Wang C."/>
            <person name="Yang T."/>
            <person name="Huo Q."/>
            <person name="Li W."/>
            <person name="Guo W."/>
            <person name="Chen H."/>
            <person name="Zhou L."/>
            <person name="Ni X."/>
            <person name="Tian J."/>
            <person name="Zhou Y."/>
            <person name="Sheng Y."/>
            <person name="Liu T."/>
            <person name="Pan Y."/>
            <person name="Xia L."/>
            <person name="Li J."/>
            <person name="Zhao F."/>
            <person name="Cao W."/>
        </authorList>
    </citation>
    <scope>NUCLEOTIDE SEQUENCE</scope>
    <source>
        <strain evidence="1">Hyas-2018</strain>
    </source>
</reference>
<evidence type="ECO:0000313" key="2">
    <source>
        <dbReference type="Proteomes" id="UP000821845"/>
    </source>
</evidence>
<evidence type="ECO:0000313" key="1">
    <source>
        <dbReference type="EMBL" id="KAH6930961.1"/>
    </source>
</evidence>
<accession>A0ACB7S7N0</accession>
<proteinExistence type="predicted"/>
<organism evidence="1 2">
    <name type="scientific">Hyalomma asiaticum</name>
    <name type="common">Tick</name>
    <dbReference type="NCBI Taxonomy" id="266040"/>
    <lineage>
        <taxon>Eukaryota</taxon>
        <taxon>Metazoa</taxon>
        <taxon>Ecdysozoa</taxon>
        <taxon>Arthropoda</taxon>
        <taxon>Chelicerata</taxon>
        <taxon>Arachnida</taxon>
        <taxon>Acari</taxon>
        <taxon>Parasitiformes</taxon>
        <taxon>Ixodida</taxon>
        <taxon>Ixodoidea</taxon>
        <taxon>Ixodidae</taxon>
        <taxon>Hyalomminae</taxon>
        <taxon>Hyalomma</taxon>
    </lineage>
</organism>